<dbReference type="SUPFAM" id="SSF53756">
    <property type="entry name" value="UDP-Glycosyltransferase/glycogen phosphorylase"/>
    <property type="match status" value="1"/>
</dbReference>
<evidence type="ECO:0000313" key="8">
    <source>
        <dbReference type="EMBL" id="MDY0409442.1"/>
    </source>
</evidence>
<name>A0ABU5CSV7_9BACI</name>
<dbReference type="PANTHER" id="PTHR37316">
    <property type="entry name" value="TEICHOIC ACID GLYCEROL-PHOSPHATE PRIMASE"/>
    <property type="match status" value="1"/>
</dbReference>
<dbReference type="SUPFAM" id="SSF53448">
    <property type="entry name" value="Nucleotide-diphospho-sugar transferases"/>
    <property type="match status" value="1"/>
</dbReference>
<reference evidence="8 9" key="1">
    <citation type="submission" date="2023-10" db="EMBL/GenBank/DDBJ databases">
        <title>Virgibacillus soli CC-YMP-6 genome.</title>
        <authorList>
            <person name="Miliotis G."/>
            <person name="Sengupta P."/>
            <person name="Hameed A."/>
            <person name="Chuvochina M."/>
            <person name="Mcdonagh F."/>
            <person name="Simpson A.C."/>
            <person name="Singh N.K."/>
            <person name="Rekha P.D."/>
            <person name="Raman K."/>
            <person name="Hugenholtz P."/>
            <person name="Venkateswaran K."/>
        </authorList>
    </citation>
    <scope>NUCLEOTIDE SEQUENCE [LARGE SCALE GENOMIC DNA]</scope>
    <source>
        <strain evidence="8 9">CC-YMP-6</strain>
    </source>
</reference>
<protein>
    <submittedName>
        <fullName evidence="8">Bifunctional glycosyltransferase family 2 protein/CDP-glycerol:glycerophosphate glycerophosphotransferase</fullName>
    </submittedName>
</protein>
<evidence type="ECO:0000256" key="3">
    <source>
        <dbReference type="ARBA" id="ARBA00022475"/>
    </source>
</evidence>
<comment type="similarity">
    <text evidence="2">Belongs to the CDP-glycerol glycerophosphotransferase family.</text>
</comment>
<dbReference type="Gene3D" id="3.40.50.11820">
    <property type="match status" value="1"/>
</dbReference>
<dbReference type="InterPro" id="IPR043149">
    <property type="entry name" value="TagF_N"/>
</dbReference>
<evidence type="ECO:0000256" key="6">
    <source>
        <dbReference type="ARBA" id="ARBA00023136"/>
    </source>
</evidence>
<evidence type="ECO:0000256" key="4">
    <source>
        <dbReference type="ARBA" id="ARBA00022679"/>
    </source>
</evidence>
<sequence>MSKISIIVPVYNTEEFVELCIESLLKQTYRDIEIVLVNDGSSKNCKVLLENIAKRDKRIKLFHLNEQSGVGAARNLGITKATGEWLYFVDSDDYVPEKTLEILQSNIKEKSLIVGRIRNTYFDNSTTVILEGVYAVKKYWNEKRYHVIKRLTAVNMLIRRDFVTQHQLFFSEKVAVYADVSFIFPAVLYSNQIAYMKDAIYFHRKRLEPSSQPPLMQRNEAEVIKDYLLMYNEVKNNYDEEELQNFIDVHFLNFYRKKIITFYKHHDESQLFEEVSTAMGRVAPELIKKYNWILKRETKALVQRNLDKYRRISKRHHFLRDLRRGISTKRRFNIFLYRRFFSQMKMSERLVVFESFAGKSYSDNPKYIYEYMTKQNMNFKFVWILNGKKKLPGSAIQVKRFSIRYFYYFARAKYWVSNSRLPKYLDKREGAFYLQTWHGTPLKRLAQDMDAVYMPGTNTQRYKRNFYEQSRRWDYLISPNPYSTKVFRQAFLFNKEMLEHGYPRNDILYQKNNQKDIMKLKRKLKIPVDKKVILYAPTWRDDEFYGKGAYKFNLKLELDTLQQHISKDYVIILRLHYLIAEHIDLTGYEDFVFEFTSHDDIAELYLISDILITDYSSVFFDYANLKRPILFFTYDLEKYRDTLRGFYIDMEKEIPGPLLMTTDEVVEAILNIDTLSEKYEEKYKQFHDKYCMWDDGNAAEKTVQHVFK</sequence>
<dbReference type="RefSeq" id="WP_320380233.1">
    <property type="nucleotide sequence ID" value="NZ_JAWDIQ010000002.1"/>
</dbReference>
<dbReference type="InterPro" id="IPR007554">
    <property type="entry name" value="Glycerophosphate_synth"/>
</dbReference>
<evidence type="ECO:0000313" key="9">
    <source>
        <dbReference type="Proteomes" id="UP001275315"/>
    </source>
</evidence>
<evidence type="ECO:0000259" key="7">
    <source>
        <dbReference type="Pfam" id="PF00535"/>
    </source>
</evidence>
<dbReference type="CDD" id="cd00761">
    <property type="entry name" value="Glyco_tranf_GTA_type"/>
    <property type="match status" value="1"/>
</dbReference>
<organism evidence="8 9">
    <name type="scientific">Paracerasibacillus soli</name>
    <dbReference type="NCBI Taxonomy" id="480284"/>
    <lineage>
        <taxon>Bacteria</taxon>
        <taxon>Bacillati</taxon>
        <taxon>Bacillota</taxon>
        <taxon>Bacilli</taxon>
        <taxon>Bacillales</taxon>
        <taxon>Bacillaceae</taxon>
        <taxon>Paracerasibacillus</taxon>
    </lineage>
</organism>
<comment type="subcellular location">
    <subcellularLocation>
        <location evidence="1">Cell membrane</location>
        <topology evidence="1">Peripheral membrane protein</topology>
    </subcellularLocation>
</comment>
<dbReference type="InterPro" id="IPR051612">
    <property type="entry name" value="Teichoic_Acid_Biosynth"/>
</dbReference>
<dbReference type="InterPro" id="IPR001173">
    <property type="entry name" value="Glyco_trans_2-like"/>
</dbReference>
<dbReference type="Proteomes" id="UP001275315">
    <property type="component" value="Unassembled WGS sequence"/>
</dbReference>
<dbReference type="InterPro" id="IPR043148">
    <property type="entry name" value="TagF_C"/>
</dbReference>
<evidence type="ECO:0000256" key="2">
    <source>
        <dbReference type="ARBA" id="ARBA00010488"/>
    </source>
</evidence>
<keyword evidence="6" id="KW-0472">Membrane</keyword>
<keyword evidence="5" id="KW-0777">Teichoic acid biosynthesis</keyword>
<accession>A0ABU5CSV7</accession>
<dbReference type="Gene3D" id="3.40.50.12580">
    <property type="match status" value="1"/>
</dbReference>
<dbReference type="PANTHER" id="PTHR37316:SF3">
    <property type="entry name" value="TEICHOIC ACID GLYCEROL-PHOSPHATE TRANSFERASE"/>
    <property type="match status" value="1"/>
</dbReference>
<dbReference type="EMBL" id="JAWDIQ010000002">
    <property type="protein sequence ID" value="MDY0409442.1"/>
    <property type="molecule type" value="Genomic_DNA"/>
</dbReference>
<gene>
    <name evidence="8" type="ORF">RWD45_13730</name>
</gene>
<dbReference type="Pfam" id="PF00535">
    <property type="entry name" value="Glycos_transf_2"/>
    <property type="match status" value="1"/>
</dbReference>
<evidence type="ECO:0000256" key="1">
    <source>
        <dbReference type="ARBA" id="ARBA00004202"/>
    </source>
</evidence>
<dbReference type="Gene3D" id="3.90.550.10">
    <property type="entry name" value="Spore Coat Polysaccharide Biosynthesis Protein SpsA, Chain A"/>
    <property type="match status" value="1"/>
</dbReference>
<keyword evidence="4" id="KW-0808">Transferase</keyword>
<dbReference type="Pfam" id="PF04464">
    <property type="entry name" value="Glyphos_transf"/>
    <property type="match status" value="1"/>
</dbReference>
<evidence type="ECO:0000256" key="5">
    <source>
        <dbReference type="ARBA" id="ARBA00022944"/>
    </source>
</evidence>
<keyword evidence="9" id="KW-1185">Reference proteome</keyword>
<proteinExistence type="inferred from homology"/>
<keyword evidence="3" id="KW-1003">Cell membrane</keyword>
<comment type="caution">
    <text evidence="8">The sequence shown here is derived from an EMBL/GenBank/DDBJ whole genome shotgun (WGS) entry which is preliminary data.</text>
</comment>
<feature type="domain" description="Glycosyltransferase 2-like" evidence="7">
    <location>
        <begin position="5"/>
        <end position="135"/>
    </location>
</feature>
<dbReference type="InterPro" id="IPR029044">
    <property type="entry name" value="Nucleotide-diphossugar_trans"/>
</dbReference>